<dbReference type="Proteomes" id="UP000280586">
    <property type="component" value="Chromosome"/>
</dbReference>
<organism evidence="3 5">
    <name type="scientific">Clostridium septicum</name>
    <dbReference type="NCBI Taxonomy" id="1504"/>
    <lineage>
        <taxon>Bacteria</taxon>
        <taxon>Bacillati</taxon>
        <taxon>Bacillota</taxon>
        <taxon>Clostridia</taxon>
        <taxon>Eubacteriales</taxon>
        <taxon>Clostridiaceae</taxon>
        <taxon>Clostridium</taxon>
    </lineage>
</organism>
<dbReference type="GeneID" id="303562052"/>
<keyword evidence="6" id="KW-1185">Reference proteome</keyword>
<dbReference type="AlphaFoldDB" id="A0A9N7PLN1"/>
<dbReference type="EMBL" id="CP023671">
    <property type="protein sequence ID" value="AYE35682.1"/>
    <property type="molecule type" value="Genomic_DNA"/>
</dbReference>
<evidence type="ECO:0000256" key="1">
    <source>
        <dbReference type="SAM" id="MobiDB-lite"/>
    </source>
</evidence>
<dbReference type="KEGG" id="csep:CP523_15280"/>
<evidence type="ECO:0000259" key="2">
    <source>
        <dbReference type="Pfam" id="PF10668"/>
    </source>
</evidence>
<dbReference type="EMBL" id="CP099799">
    <property type="protein sequence ID" value="USS02297.1"/>
    <property type="molecule type" value="Genomic_DNA"/>
</dbReference>
<reference evidence="3 5" key="1">
    <citation type="submission" date="2017-09" db="EMBL/GenBank/DDBJ databases">
        <authorList>
            <person name="Thomas P."/>
            <person name="Seyboldt C."/>
        </authorList>
    </citation>
    <scope>NUCLEOTIDE SEQUENCE [LARGE SCALE GENOMIC DNA]</scope>
    <source>
        <strain evidence="3 5">DSM 7534</strain>
    </source>
</reference>
<evidence type="ECO:0000313" key="5">
    <source>
        <dbReference type="Proteomes" id="UP000280586"/>
    </source>
</evidence>
<accession>A0A9N7PLN1</accession>
<reference evidence="4" key="2">
    <citation type="submission" date="2022-06" db="EMBL/GenBank/DDBJ databases">
        <authorList>
            <person name="Holder M.E."/>
            <person name="Ajami N.J."/>
            <person name="Petrosino J.F."/>
        </authorList>
    </citation>
    <scope>NUCLEOTIDE SEQUENCE</scope>
    <source>
        <strain evidence="4">RMA 8861</strain>
    </source>
</reference>
<dbReference type="InterPro" id="IPR018925">
    <property type="entry name" value="XtmA-like_N"/>
</dbReference>
<dbReference type="NCBIfam" id="NF040601">
    <property type="entry name" value="TerS_not_xtmA"/>
    <property type="match status" value="1"/>
</dbReference>
<dbReference type="RefSeq" id="WP_120141011.1">
    <property type="nucleotide sequence ID" value="NZ_CP023671.1"/>
</dbReference>
<evidence type="ECO:0000313" key="3">
    <source>
        <dbReference type="EMBL" id="AYE35682.1"/>
    </source>
</evidence>
<feature type="domain" description="PBSX phage terminase small subunit-like N-terminal" evidence="2">
    <location>
        <begin position="1"/>
        <end position="63"/>
    </location>
</feature>
<evidence type="ECO:0000313" key="4">
    <source>
        <dbReference type="EMBL" id="USS02297.1"/>
    </source>
</evidence>
<dbReference type="Pfam" id="PF10668">
    <property type="entry name" value="Phage_terminase"/>
    <property type="match status" value="1"/>
</dbReference>
<gene>
    <name evidence="4" type="primary">terS</name>
    <name evidence="3" type="ORF">CP523_15280</name>
    <name evidence="4" type="ORF">NH397_07755</name>
</gene>
<proteinExistence type="predicted"/>
<dbReference type="Proteomes" id="UP001055437">
    <property type="component" value="Chromosome"/>
</dbReference>
<evidence type="ECO:0000313" key="6">
    <source>
        <dbReference type="Proteomes" id="UP001055437"/>
    </source>
</evidence>
<name>A0A9N7PLN1_CLOSE</name>
<feature type="region of interest" description="Disordered" evidence="1">
    <location>
        <begin position="51"/>
        <end position="71"/>
    </location>
</feature>
<sequence length="240" mass="27457">MGKSRSPNRDKAFKIYRDSDGTILIKDIATTLNEKVSNIYAWKRNDNWDKKLKRGAPKGNKNAIGNKGGAPKGNLNALKHGEYCDSSKFLDKGFLQKYIPAATKNIIKGAVDENISAVDILWCNIMFLYASIVRAQKIMYVKNHDDLTKELKKQSWGKTGLEEYELQFAWDKQERFIKAQASAMNTLNKMINDYEVLIHKNWDLATEEQKTRIEVLKNKISQNDYNSTTEGIQVVDDIDD</sequence>
<protein>
    <submittedName>
        <fullName evidence="4">Phage terminase small subunit</fullName>
    </submittedName>
</protein>